<accession>A0A0R2LDY2</accession>
<keyword evidence="3" id="KW-1185">Reference proteome</keyword>
<dbReference type="STRING" id="993692.IV57_GL002040"/>
<evidence type="ECO:0000256" key="1">
    <source>
        <dbReference type="SAM" id="Phobius"/>
    </source>
</evidence>
<protein>
    <submittedName>
        <fullName evidence="2">Uncharacterized protein</fullName>
    </submittedName>
</protein>
<reference evidence="2 3" key="1">
    <citation type="journal article" date="2015" name="Genome Announc.">
        <title>Expanding the biotechnology potential of lactobacilli through comparative genomics of 213 strains and associated genera.</title>
        <authorList>
            <person name="Sun Z."/>
            <person name="Harris H.M."/>
            <person name="McCann A."/>
            <person name="Guo C."/>
            <person name="Argimon S."/>
            <person name="Zhang W."/>
            <person name="Yang X."/>
            <person name="Jeffery I.B."/>
            <person name="Cooney J.C."/>
            <person name="Kagawa T.F."/>
            <person name="Liu W."/>
            <person name="Song Y."/>
            <person name="Salvetti E."/>
            <person name="Wrobel A."/>
            <person name="Rasinkangas P."/>
            <person name="Parkhill J."/>
            <person name="Rea M.C."/>
            <person name="O'Sullivan O."/>
            <person name="Ritari J."/>
            <person name="Douillard F.P."/>
            <person name="Paul Ross R."/>
            <person name="Yang R."/>
            <person name="Briner A.E."/>
            <person name="Felis G.E."/>
            <person name="de Vos W.M."/>
            <person name="Barrangou R."/>
            <person name="Klaenhammer T.R."/>
            <person name="Caufield P.W."/>
            <person name="Cui Y."/>
            <person name="Zhang H."/>
            <person name="O'Toole P.W."/>
        </authorList>
    </citation>
    <scope>NUCLEOTIDE SEQUENCE [LARGE SCALE GENOMIC DNA]</scope>
    <source>
        <strain evidence="2 3">DSM 24716</strain>
    </source>
</reference>
<comment type="caution">
    <text evidence="2">The sequence shown here is derived from an EMBL/GenBank/DDBJ whole genome shotgun (WGS) entry which is preliminary data.</text>
</comment>
<evidence type="ECO:0000313" key="2">
    <source>
        <dbReference type="EMBL" id="KRO00025.1"/>
    </source>
</evidence>
<feature type="transmembrane region" description="Helical" evidence="1">
    <location>
        <begin position="165"/>
        <end position="184"/>
    </location>
</feature>
<dbReference type="EMBL" id="JQCF01000005">
    <property type="protein sequence ID" value="KRO00025.1"/>
    <property type="molecule type" value="Genomic_DNA"/>
</dbReference>
<evidence type="ECO:0000313" key="3">
    <source>
        <dbReference type="Proteomes" id="UP000051006"/>
    </source>
</evidence>
<sequence length="242" mass="27312">MNWIVGIELIAFVVIYLLRLVTGGWNGSIMPGYFVGIYAFEAGIVSLVGFVMLSRSNEQVFTSNNYRLIPASDTKLYFSNILTTVVAYLYLQILEAILGNIVMFASGMGKSLMMSPEFGGSNFLMGFELFLVLVLGALLLWTGITVIHFLINWISGFLPFGRQKLVTFILYFVVTWIALVIFNFTTGKVISFLYKNISLQGISNMAQFSRIMWLSIAITFVWVAIFTAANIYLLKRWTETTR</sequence>
<dbReference type="Proteomes" id="UP000051006">
    <property type="component" value="Unassembled WGS sequence"/>
</dbReference>
<gene>
    <name evidence="2" type="ORF">IV57_GL002040</name>
</gene>
<feature type="transmembrane region" description="Helical" evidence="1">
    <location>
        <begin position="129"/>
        <end position="153"/>
    </location>
</feature>
<keyword evidence="1" id="KW-0472">Membrane</keyword>
<feature type="transmembrane region" description="Helical" evidence="1">
    <location>
        <begin position="85"/>
        <end position="109"/>
    </location>
</feature>
<name>A0A0R2LDY2_9LACO</name>
<keyword evidence="1" id="KW-0812">Transmembrane</keyword>
<dbReference type="PATRIC" id="fig|993692.3.peg.2072"/>
<dbReference type="AlphaFoldDB" id="A0A0R2LDY2"/>
<feature type="transmembrane region" description="Helical" evidence="1">
    <location>
        <begin position="211"/>
        <end position="234"/>
    </location>
</feature>
<proteinExistence type="predicted"/>
<organism evidence="2 3">
    <name type="scientific">Companilactobacillus kimchiensis</name>
    <dbReference type="NCBI Taxonomy" id="993692"/>
    <lineage>
        <taxon>Bacteria</taxon>
        <taxon>Bacillati</taxon>
        <taxon>Bacillota</taxon>
        <taxon>Bacilli</taxon>
        <taxon>Lactobacillales</taxon>
        <taxon>Lactobacillaceae</taxon>
        <taxon>Companilactobacillus</taxon>
    </lineage>
</organism>
<keyword evidence="1" id="KW-1133">Transmembrane helix</keyword>
<feature type="transmembrane region" description="Helical" evidence="1">
    <location>
        <begin position="33"/>
        <end position="53"/>
    </location>
</feature>
<feature type="transmembrane region" description="Helical" evidence="1">
    <location>
        <begin position="7"/>
        <end position="27"/>
    </location>
</feature>